<proteinExistence type="predicted"/>
<gene>
    <name evidence="1" type="ORF">MEUPH1_LOCUS25769</name>
</gene>
<protein>
    <submittedName>
        <fullName evidence="1">Uncharacterized protein</fullName>
    </submittedName>
</protein>
<dbReference type="EMBL" id="CARXXK010001015">
    <property type="protein sequence ID" value="CAI6371814.1"/>
    <property type="molecule type" value="Genomic_DNA"/>
</dbReference>
<name>A0AAV0XVY9_9HEMI</name>
<dbReference type="AlphaFoldDB" id="A0AAV0XVY9"/>
<keyword evidence="2" id="KW-1185">Reference proteome</keyword>
<evidence type="ECO:0000313" key="2">
    <source>
        <dbReference type="Proteomes" id="UP001160148"/>
    </source>
</evidence>
<dbReference type="Proteomes" id="UP001160148">
    <property type="component" value="Unassembled WGS sequence"/>
</dbReference>
<reference evidence="1 2" key="1">
    <citation type="submission" date="2023-01" db="EMBL/GenBank/DDBJ databases">
        <authorList>
            <person name="Whitehead M."/>
        </authorList>
    </citation>
    <scope>NUCLEOTIDE SEQUENCE [LARGE SCALE GENOMIC DNA]</scope>
</reference>
<comment type="caution">
    <text evidence="1">The sequence shown here is derived from an EMBL/GenBank/DDBJ whole genome shotgun (WGS) entry which is preliminary data.</text>
</comment>
<organism evidence="1 2">
    <name type="scientific">Macrosiphum euphorbiae</name>
    <name type="common">potato aphid</name>
    <dbReference type="NCBI Taxonomy" id="13131"/>
    <lineage>
        <taxon>Eukaryota</taxon>
        <taxon>Metazoa</taxon>
        <taxon>Ecdysozoa</taxon>
        <taxon>Arthropoda</taxon>
        <taxon>Hexapoda</taxon>
        <taxon>Insecta</taxon>
        <taxon>Pterygota</taxon>
        <taxon>Neoptera</taxon>
        <taxon>Paraneoptera</taxon>
        <taxon>Hemiptera</taxon>
        <taxon>Sternorrhyncha</taxon>
        <taxon>Aphidomorpha</taxon>
        <taxon>Aphidoidea</taxon>
        <taxon>Aphididae</taxon>
        <taxon>Macrosiphini</taxon>
        <taxon>Macrosiphum</taxon>
    </lineage>
</organism>
<accession>A0AAV0XVY9</accession>
<sequence length="108" mass="12628">MLSFRKCAGLIIKEMAAHFSNKTFDDVSQEDYGRFLDNCQRPKLSFNIFRILFQVDAVDVTRLETVNTWIKKKNPLYAVIFTGDFGQSRDRPATYTYPNYGIKYKIII</sequence>
<evidence type="ECO:0000313" key="1">
    <source>
        <dbReference type="EMBL" id="CAI6371814.1"/>
    </source>
</evidence>